<dbReference type="CDD" id="cd04301">
    <property type="entry name" value="NAT_SF"/>
    <property type="match status" value="1"/>
</dbReference>
<proteinExistence type="predicted"/>
<dbReference type="Gene3D" id="3.40.630.30">
    <property type="match status" value="1"/>
</dbReference>
<name>A0A7Z8CX81_CARDV</name>
<dbReference type="GO" id="GO:0016747">
    <property type="term" value="F:acyltransferase activity, transferring groups other than amino-acyl groups"/>
    <property type="evidence" value="ECO:0007669"/>
    <property type="project" value="InterPro"/>
</dbReference>
<dbReference type="Pfam" id="PF00583">
    <property type="entry name" value="Acetyltransf_1"/>
    <property type="match status" value="1"/>
</dbReference>
<sequence length="141" mass="15896">MEIKESNYASTDQLVSDLLEKHIVAVGKPIPAYEKKEIAFTAYDDNGAVLGAVVGEIVWNHLHVSLLGIDQTMQKQGVGQKLLHHIEEYAQQFGARMVILETMSWQAPKFYQKNGYQIFGTVENHPIEGECKYYLSKVLPS</sequence>
<dbReference type="EMBL" id="NRPP01000018">
    <property type="protein sequence ID" value="TFJ23625.1"/>
    <property type="molecule type" value="Genomic_DNA"/>
</dbReference>
<reference evidence="2 3" key="1">
    <citation type="journal article" date="2018" name="Int. J. Food Microbiol.">
        <title>Growth of Carnobacterium spp. isolated from chilled vacuum-packaged meat under relevant acidic conditions.</title>
        <authorList>
            <person name="Zhang P."/>
            <person name="Badoni M."/>
            <person name="Ganzle M."/>
            <person name="Yang X."/>
        </authorList>
    </citation>
    <scope>NUCLEOTIDE SEQUENCE [LARGE SCALE GENOMIC DNA]</scope>
    <source>
        <strain evidence="2 3">B2</strain>
    </source>
</reference>
<comment type="caution">
    <text evidence="2">The sequence shown here is derived from an EMBL/GenBank/DDBJ whole genome shotgun (WGS) entry which is preliminary data.</text>
</comment>
<dbReference type="PROSITE" id="PS51186">
    <property type="entry name" value="GNAT"/>
    <property type="match status" value="1"/>
</dbReference>
<protein>
    <recommendedName>
        <fullName evidence="1">N-acetyltransferase domain-containing protein</fullName>
    </recommendedName>
</protein>
<organism evidence="2 3">
    <name type="scientific">Carnobacterium divergens</name>
    <name type="common">Lactobacillus divergens</name>
    <dbReference type="NCBI Taxonomy" id="2748"/>
    <lineage>
        <taxon>Bacteria</taxon>
        <taxon>Bacillati</taxon>
        <taxon>Bacillota</taxon>
        <taxon>Bacilli</taxon>
        <taxon>Lactobacillales</taxon>
        <taxon>Carnobacteriaceae</taxon>
        <taxon>Carnobacterium</taxon>
    </lineage>
</organism>
<dbReference type="AlphaFoldDB" id="A0A7Z8CX81"/>
<dbReference type="InterPro" id="IPR000182">
    <property type="entry name" value="GNAT_dom"/>
</dbReference>
<evidence type="ECO:0000313" key="2">
    <source>
        <dbReference type="EMBL" id="TFJ23625.1"/>
    </source>
</evidence>
<feature type="domain" description="N-acetyltransferase" evidence="1">
    <location>
        <begin position="1"/>
        <end position="140"/>
    </location>
</feature>
<accession>A0A7Z8CX81</accession>
<evidence type="ECO:0000313" key="3">
    <source>
        <dbReference type="Proteomes" id="UP000297938"/>
    </source>
</evidence>
<dbReference type="SUPFAM" id="SSF55729">
    <property type="entry name" value="Acyl-CoA N-acyltransferases (Nat)"/>
    <property type="match status" value="1"/>
</dbReference>
<evidence type="ECO:0000259" key="1">
    <source>
        <dbReference type="PROSITE" id="PS51186"/>
    </source>
</evidence>
<gene>
    <name evidence="2" type="ORF">CKN69_12025</name>
</gene>
<dbReference type="RefSeq" id="WP_135026587.1">
    <property type="nucleotide sequence ID" value="NZ_JBFUWK010000004.1"/>
</dbReference>
<dbReference type="Proteomes" id="UP000297938">
    <property type="component" value="Unassembled WGS sequence"/>
</dbReference>
<dbReference type="InterPro" id="IPR016181">
    <property type="entry name" value="Acyl_CoA_acyltransferase"/>
</dbReference>